<dbReference type="OrthoDB" id="10066929at2759"/>
<proteinExistence type="predicted"/>
<feature type="compositionally biased region" description="Polar residues" evidence="2">
    <location>
        <begin position="1163"/>
        <end position="1173"/>
    </location>
</feature>
<feature type="coiled-coil region" evidence="1">
    <location>
        <begin position="193"/>
        <end position="220"/>
    </location>
</feature>
<name>A0A2B4RNZ6_STYPI</name>
<accession>A0A2B4RNZ6</accession>
<dbReference type="EMBL" id="LSMT01000433">
    <property type="protein sequence ID" value="PFX18058.1"/>
    <property type="molecule type" value="Genomic_DNA"/>
</dbReference>
<sequence>MSSEEIRRRIGDLPQDNPARCEGLIRKLHKNIMRLQDPVEKENLLEELEAVACRGLWEDLKKMLEDHGLDLEGLPLVMKCLTNTEQLAGSLYRNSEEDIKKESLANINMRLRRRLEVLEGLFANDIDVTREWVKRLCGGAPSLQELSRVRSSDLKDFCRGADEGEMSQVCKLIETARLHRKLLSDNLQDERLVQNNKAAKDKIEANLKEAKEGMNEVKKIATDGSETAKKTGNDKIEEIKRKLELPSEWFKQDQVQPDQLFQQLDQIIQQCDEVVESGETYKNGVEVITNASAGKALFGIFHSEYEVPKPAGMPLILPPTDVTLTNPSLSRDMNFIKFSASGAAADYIRTVESLNTNIGLALAGFEGLMFGEERNQIKLCESAKEMARSIVQGAEMNMVESQEIARLFFQHYGSHFPAGVQTLGGVFFSIAEAESKGATKTSELIEAATNHLRVQMSSGFLGGFGGNGGSASVEHTGSQETDLSSYVHESENERKISQALLNEVGVDPRARRYKDQYQRLAIKDGDVKSFVDKAFRHLLVKEHYQALSKAAPKPNLQCMDWAKLDSTFQAELSFNDGKAKPELQRLNEECSLLKDHVRNFTDAAGPLVALLHFCEAGRNPDAAQVVNAIKQSLLFLLNASAQVNHWRRKRVILELKLYNSLKSSLDAVPEEDDELFGKAFMKKMVDENQKQKAAHKQVFELKRRASGHYDSEDFYDKLSHSSRERRADLNSSTEPKPKRHSGDGRPRRDAHQPFRAAAPGRFSKPNWSRGQNMQTKGGFTKFLNNNINIGARPGSINNNNTTKGLDGETGSQGCVFHYTYSQRPLAIPKILMETLNVRIHLPAFRAQSESKSVYEGQPCPADRIPRVIVNSRDMTLRVPGDKVEGVLGNGATKTKDQSSSKIQEFRLPHNLRQGVKNRPFLVADSLPNGETLPHPPGSSIHYNRIGCGKYNRMGDPHGKSINPGTMVVGRKDPPHKFARTEGWFPSITSFCKEPQGLHGSPENGQHNRSCLCKQPRGNPFKDSVHTSPTIVGLGSRERLSLEPSSRCPFKGIITGPRRLETEYNLLSGPPVQVGSPGHRFVCQPDKQTSRQLLQLASRSGSPGQRRSPPYMGRDEGLRISAICSSPCLPDKDSGGGSPFGACGSRLESAALVSHSVMHGSGLSHPSPSRSNAPVSPRGGLAPSDPKRNSVPVRVALIWRKNATSGLSEEASKMSQLANRKRSLHKENLVYTRHFEDIENAFNEAIEFIMEDLQHNICDVTCNSFGRSDSRHRCRLRCYKVLIDEPLAKDVIPQPPRDPLVQVMAVD</sequence>
<feature type="compositionally biased region" description="Basic and acidic residues" evidence="2">
    <location>
        <begin position="712"/>
        <end position="728"/>
    </location>
</feature>
<protein>
    <submittedName>
        <fullName evidence="3">Uncharacterized protein</fullName>
    </submittedName>
</protein>
<keyword evidence="4" id="KW-1185">Reference proteome</keyword>
<feature type="compositionally biased region" description="Basic and acidic residues" evidence="2">
    <location>
        <begin position="740"/>
        <end position="752"/>
    </location>
</feature>
<evidence type="ECO:0000313" key="3">
    <source>
        <dbReference type="EMBL" id="PFX18058.1"/>
    </source>
</evidence>
<keyword evidence="1" id="KW-0175">Coiled coil</keyword>
<organism evidence="3 4">
    <name type="scientific">Stylophora pistillata</name>
    <name type="common">Smooth cauliflower coral</name>
    <dbReference type="NCBI Taxonomy" id="50429"/>
    <lineage>
        <taxon>Eukaryota</taxon>
        <taxon>Metazoa</taxon>
        <taxon>Cnidaria</taxon>
        <taxon>Anthozoa</taxon>
        <taxon>Hexacorallia</taxon>
        <taxon>Scleractinia</taxon>
        <taxon>Astrocoeniina</taxon>
        <taxon>Pocilloporidae</taxon>
        <taxon>Stylophora</taxon>
    </lineage>
</organism>
<gene>
    <name evidence="3" type="ORF">AWC38_SpisGene17584</name>
</gene>
<evidence type="ECO:0000256" key="2">
    <source>
        <dbReference type="SAM" id="MobiDB-lite"/>
    </source>
</evidence>
<evidence type="ECO:0000256" key="1">
    <source>
        <dbReference type="SAM" id="Coils"/>
    </source>
</evidence>
<dbReference type="STRING" id="50429.A0A2B4RNZ6"/>
<comment type="caution">
    <text evidence="3">The sequence shown here is derived from an EMBL/GenBank/DDBJ whole genome shotgun (WGS) entry which is preliminary data.</text>
</comment>
<feature type="region of interest" description="Disordered" evidence="2">
    <location>
        <begin position="712"/>
        <end position="771"/>
    </location>
</feature>
<dbReference type="Proteomes" id="UP000225706">
    <property type="component" value="Unassembled WGS sequence"/>
</dbReference>
<reference evidence="4" key="1">
    <citation type="journal article" date="2017" name="bioRxiv">
        <title>Comparative analysis of the genomes of Stylophora pistillata and Acropora digitifera provides evidence for extensive differences between species of corals.</title>
        <authorList>
            <person name="Voolstra C.R."/>
            <person name="Li Y."/>
            <person name="Liew Y.J."/>
            <person name="Baumgarten S."/>
            <person name="Zoccola D."/>
            <person name="Flot J.-F."/>
            <person name="Tambutte S."/>
            <person name="Allemand D."/>
            <person name="Aranda M."/>
        </authorList>
    </citation>
    <scope>NUCLEOTIDE SEQUENCE [LARGE SCALE GENOMIC DNA]</scope>
</reference>
<feature type="region of interest" description="Disordered" evidence="2">
    <location>
        <begin position="1157"/>
        <end position="1187"/>
    </location>
</feature>
<evidence type="ECO:0000313" key="4">
    <source>
        <dbReference type="Proteomes" id="UP000225706"/>
    </source>
</evidence>